<dbReference type="EMBL" id="KF577591">
    <property type="protein sequence ID" value="AGY35523.1"/>
    <property type="molecule type" value="Genomic_DNA"/>
</dbReference>
<sequence>MATTTTAPEVTAEAVAADRPLTAHVVLGQLGQPGRCQAWMDSADRRCSKPTDGHLCPRHRTVAAKRREAWRAKREQEQAKQAAKRVERVAHAKAHEQSNRAELDRLTAELDRLTAPVVPDRAATGGAVHPSIAKRINAQFSDSRVQKVGRLMGRQKELEAQITLAQS</sequence>
<geneLocation type="plasmid" evidence="2">
    <name>pLMV7</name>
</geneLocation>
<evidence type="ECO:0000256" key="1">
    <source>
        <dbReference type="SAM" id="MobiDB-lite"/>
    </source>
</evidence>
<protein>
    <submittedName>
        <fullName evidence="2">Uncharacterized protein</fullName>
    </submittedName>
</protein>
<evidence type="ECO:0000313" key="2">
    <source>
        <dbReference type="EMBL" id="AGY35523.1"/>
    </source>
</evidence>
<dbReference type="AlphaFoldDB" id="U5NWQ3"/>
<feature type="region of interest" description="Disordered" evidence="1">
    <location>
        <begin position="71"/>
        <end position="103"/>
    </location>
</feature>
<proteinExistence type="predicted"/>
<organism evidence="2">
    <name type="scientific">Micrococcus sp. V7</name>
    <dbReference type="NCBI Taxonomy" id="404582"/>
    <lineage>
        <taxon>Bacteria</taxon>
        <taxon>Bacillati</taxon>
        <taxon>Actinomycetota</taxon>
        <taxon>Actinomycetes</taxon>
        <taxon>Micrococcales</taxon>
        <taxon>Micrococcaceae</taxon>
        <taxon>Micrococcus</taxon>
    </lineage>
</organism>
<name>U5NWQ3_9MICC</name>
<keyword evidence="2" id="KW-0614">Plasmid</keyword>
<dbReference type="RefSeq" id="WP_023190188.1">
    <property type="nucleotide sequence ID" value="NC_022599.1"/>
</dbReference>
<gene>
    <name evidence="2" type="ORF">LMV7_p01020</name>
</gene>
<reference evidence="2" key="1">
    <citation type="journal article" date="2013" name="Genome Announc.">
        <title>First complete sequence of a giant linear plasmid from a micrococcus strain isolated from an extremely high-altitude lake.</title>
        <authorList>
            <person name="Dib J.R."/>
            <person name="Schuldes J."/>
            <person name="Thurmer A."/>
            <person name="Farias M.E."/>
            <person name="Daniel R."/>
            <person name="Meinhardt F."/>
        </authorList>
    </citation>
    <scope>NUCLEOTIDE SEQUENCE</scope>
    <source>
        <strain evidence="2">V7</strain>
        <plasmid evidence="2">pLMV7</plasmid>
    </source>
</reference>
<accession>U5NWQ3</accession>